<feature type="compositionally biased region" description="Polar residues" evidence="3">
    <location>
        <begin position="1"/>
        <end position="10"/>
    </location>
</feature>
<comment type="caution">
    <text evidence="6">The sequence shown here is derived from an EMBL/GenBank/DDBJ whole genome shotgun (WGS) entry which is preliminary data.</text>
</comment>
<evidence type="ECO:0000313" key="7">
    <source>
        <dbReference type="Proteomes" id="UP000246702"/>
    </source>
</evidence>
<sequence>MPMNHDTSIASGDRGASRWTLHPEYDPDPHWITIADGDRHWRRASIKDELQGLQQLSSEKALSQLADLLDREDGPWPFQDLLRCYQRVWKGLPEIAKDGSSPEWTMAIDHVQHRLKCVTPHITDLISGNLLQRSLLDPQSGREISHAKVRQFNEDFDLKLPGLITDRKARVAVVLPNGLLLALASLAIAHSYTLVPIAYTAASEELMADVNTAQAEAMLVLEGDVPRFKNMPSLLIYTVQPLDDLTFDVSSVNQAGVPCSAKPAPNGPDDLAIILATSGTSGTKKLVPISMFNLLVMATFTMDSLRLTPESRGLNMMPLRHVGGMMRSLWAPLVAGGTTICCPYFDPNMFWDVVEQYHPTWYYAAPTLHEMIVAEAEHRTNAISRSTITFICNGAAGLSPSLAAKLQNIFRCTVSPSYGMTECVPITAPPPDCDANRTGSSGLAVGPELAIFDTQHPQQHAPPGSVGRICIRGLPLFPGYLTPRGLDRSSFSNGSWFHTGDLGHVDEDGWLYITGRTKEIINRGGETISPVEVEDAIMSAAQDPSSIIFGRVSDALAFSTPHDVLHEVVGVAIALKDCLHQPKWPAVLVYMDALPRSQSKVRRIDLSQRLGLQTLTDHIAAAERHYEADCPPVNTPLHCPIPHRRCEIDPRGVEAYLVQASGMSEILLRAHAVDGYPRAILFRDGRSQIRGHDILALLPDLMHGYLIPSTLEVVNGPIPRDTHGVIDEAAVQAKLHALYPAASSPIQQQVSDLFAAALNSTPEDMTPATDFLESGGDSLRAGRLISQLRQEFQAPLAVDALFRSRTIGAMTAVIKAATADLVRHKASIDELAVQLAMGFICPLLGIALKWLLVGRYKAGMYPMWGPYHMRWWLTQKVLQVCGKGVFNRYNWSRVLYYQALGTHIGRGVQIDESTALGEYDLIHIGDGVVLEHCLCRPFASERNTSMLLQSISIGANCYVGIRSSVVPGTTLLPGTCIGPNSCTWEVDDADESHRDLASAHIPQPHWIWQILVVTPMEIVVAFASALPRLAGLLPIVSRYPTIGEDRLRHTVLWLTNSTRIGYFLLMRLYSSLAGPIIWFLTVVAVKHALDAVCGRPQRGSYGQLPSAQRVRHAVVEAILPLGDISQLARIVGPHYELVSVAVRMLGGRVGKRVYWPRTGLKLTPDFDLVDIGNDVVFGSQSYLITADGTGREPIVIGDGAMLGDRAVVLPGVTVGTRTMVGSGSLLRRNGLYPDDNVWTGSKHGDAIRFPQIKGTFYQGLANYHVLGMGSILGYSNLVVAFTAVYSMVVPLAGLFVLGRLLQTDLLAFEMRWWRPFAVYGMLATAMAAVTLVQTVVSLAMVIATKWLLLGRRQEGSYPIMDDSFGGIGILPSLGGTAYLCWFYRAMGATIGADCALAANGDPHILLTEPDLVTLGDRVTVDDASLFELHLLRVGDRSVLRTGSRLLSGASMGADACLLEHTLVLSGDHVDDGGTMQGWPAEPFMGDRLRRS</sequence>
<reference evidence="6 7" key="1">
    <citation type="submission" date="2016-12" db="EMBL/GenBank/DDBJ databases">
        <title>The genomes of Aspergillus section Nigri reveals drivers in fungal speciation.</title>
        <authorList>
            <consortium name="DOE Joint Genome Institute"/>
            <person name="Vesth T.C."/>
            <person name="Nybo J."/>
            <person name="Theobald S."/>
            <person name="Brandl J."/>
            <person name="Frisvad J.C."/>
            <person name="Nielsen K.F."/>
            <person name="Lyhne E.K."/>
            <person name="Kogle M.E."/>
            <person name="Kuo A."/>
            <person name="Riley R."/>
            <person name="Clum A."/>
            <person name="Nolan M."/>
            <person name="Lipzen A."/>
            <person name="Salamov A."/>
            <person name="Henrissat B."/>
            <person name="Wiebenga A."/>
            <person name="De Vries R.P."/>
            <person name="Grigoriev I.V."/>
            <person name="Mortensen U.H."/>
            <person name="Andersen M.R."/>
            <person name="Baker S.E."/>
        </authorList>
    </citation>
    <scope>NUCLEOTIDE SEQUENCE [LARGE SCALE GENOMIC DNA]</scope>
    <source>
        <strain evidence="6 7">CBS 115572</strain>
    </source>
</reference>
<protein>
    <recommendedName>
        <fullName evidence="5">Carrier domain-containing protein</fullName>
    </recommendedName>
</protein>
<feature type="domain" description="Carrier" evidence="5">
    <location>
        <begin position="744"/>
        <end position="818"/>
    </location>
</feature>
<evidence type="ECO:0000256" key="4">
    <source>
        <dbReference type="SAM" id="Phobius"/>
    </source>
</evidence>
<dbReference type="InterPro" id="IPR020806">
    <property type="entry name" value="PKS_PP-bd"/>
</dbReference>
<feature type="transmembrane region" description="Helical" evidence="4">
    <location>
        <begin position="1277"/>
        <end position="1297"/>
    </location>
</feature>
<dbReference type="GO" id="GO:0006631">
    <property type="term" value="P:fatty acid metabolic process"/>
    <property type="evidence" value="ECO:0007669"/>
    <property type="project" value="TreeGrafter"/>
</dbReference>
<keyword evidence="4" id="KW-0812">Transmembrane</keyword>
<dbReference type="SUPFAM" id="SSF47336">
    <property type="entry name" value="ACP-like"/>
    <property type="match status" value="1"/>
</dbReference>
<keyword evidence="1" id="KW-0596">Phosphopantetheine</keyword>
<dbReference type="RefSeq" id="XP_025469399.1">
    <property type="nucleotide sequence ID" value="XM_025613751.1"/>
</dbReference>
<dbReference type="InterPro" id="IPR042099">
    <property type="entry name" value="ANL_N_sf"/>
</dbReference>
<feature type="transmembrane region" description="Helical" evidence="4">
    <location>
        <begin position="831"/>
        <end position="853"/>
    </location>
</feature>
<keyword evidence="4" id="KW-0472">Membrane</keyword>
<dbReference type="Pfam" id="PF00550">
    <property type="entry name" value="PP-binding"/>
    <property type="match status" value="1"/>
</dbReference>
<dbReference type="Gene3D" id="2.160.10.10">
    <property type="entry name" value="Hexapeptide repeat proteins"/>
    <property type="match status" value="2"/>
</dbReference>
<keyword evidence="4" id="KW-1133">Transmembrane helix</keyword>
<dbReference type="Pfam" id="PF00132">
    <property type="entry name" value="Hexapep"/>
    <property type="match status" value="1"/>
</dbReference>
<keyword evidence="7" id="KW-1185">Reference proteome</keyword>
<dbReference type="STRING" id="1450535.A0A317X0I0"/>
<evidence type="ECO:0000256" key="1">
    <source>
        <dbReference type="ARBA" id="ARBA00022450"/>
    </source>
</evidence>
<evidence type="ECO:0000256" key="3">
    <source>
        <dbReference type="SAM" id="MobiDB-lite"/>
    </source>
</evidence>
<name>A0A317X0I0_9EURO</name>
<accession>A0A317X0I0</accession>
<dbReference type="SUPFAM" id="SSF56801">
    <property type="entry name" value="Acetyl-CoA synthetase-like"/>
    <property type="match status" value="1"/>
</dbReference>
<dbReference type="PROSITE" id="PS50075">
    <property type="entry name" value="CARRIER"/>
    <property type="match status" value="1"/>
</dbReference>
<dbReference type="InterPro" id="IPR000873">
    <property type="entry name" value="AMP-dep_synth/lig_dom"/>
</dbReference>
<dbReference type="GO" id="GO:0031177">
    <property type="term" value="F:phosphopantetheine binding"/>
    <property type="evidence" value="ECO:0007669"/>
    <property type="project" value="InterPro"/>
</dbReference>
<dbReference type="SUPFAM" id="SSF51161">
    <property type="entry name" value="Trimeric LpxA-like enzymes"/>
    <property type="match status" value="3"/>
</dbReference>
<dbReference type="PANTHER" id="PTHR43201">
    <property type="entry name" value="ACYL-COA SYNTHETASE"/>
    <property type="match status" value="1"/>
</dbReference>
<dbReference type="OrthoDB" id="3633556at2759"/>
<gene>
    <name evidence="6" type="ORF">BO94DRAFT_554883</name>
</gene>
<dbReference type="SMART" id="SM00823">
    <property type="entry name" value="PKS_PP"/>
    <property type="match status" value="1"/>
</dbReference>
<dbReference type="Pfam" id="PF00501">
    <property type="entry name" value="AMP-binding"/>
    <property type="match status" value="1"/>
</dbReference>
<dbReference type="Gene3D" id="1.10.1200.10">
    <property type="entry name" value="ACP-like"/>
    <property type="match status" value="1"/>
</dbReference>
<dbReference type="GO" id="GO:0031956">
    <property type="term" value="F:medium-chain fatty acid-CoA ligase activity"/>
    <property type="evidence" value="ECO:0007669"/>
    <property type="project" value="TreeGrafter"/>
</dbReference>
<dbReference type="InterPro" id="IPR009081">
    <property type="entry name" value="PP-bd_ACP"/>
</dbReference>
<dbReference type="GeneID" id="37115894"/>
<dbReference type="InterPro" id="IPR001451">
    <property type="entry name" value="Hexapep"/>
</dbReference>
<feature type="transmembrane region" description="Helical" evidence="4">
    <location>
        <begin position="1060"/>
        <end position="1085"/>
    </location>
</feature>
<evidence type="ECO:0000256" key="2">
    <source>
        <dbReference type="ARBA" id="ARBA00022553"/>
    </source>
</evidence>
<evidence type="ECO:0000259" key="5">
    <source>
        <dbReference type="PROSITE" id="PS50075"/>
    </source>
</evidence>
<evidence type="ECO:0000313" key="6">
    <source>
        <dbReference type="EMBL" id="PWY91671.1"/>
    </source>
</evidence>
<dbReference type="PANTHER" id="PTHR43201:SF10">
    <property type="entry name" value="CARRIER DOMAIN-CONTAINING PROTEIN"/>
    <property type="match status" value="1"/>
</dbReference>
<dbReference type="InterPro" id="IPR036736">
    <property type="entry name" value="ACP-like_sf"/>
</dbReference>
<feature type="region of interest" description="Disordered" evidence="3">
    <location>
        <begin position="1"/>
        <end position="20"/>
    </location>
</feature>
<dbReference type="Proteomes" id="UP000246702">
    <property type="component" value="Unassembled WGS sequence"/>
</dbReference>
<dbReference type="InterPro" id="IPR011004">
    <property type="entry name" value="Trimer_LpxA-like_sf"/>
</dbReference>
<dbReference type="Gene3D" id="3.40.50.12780">
    <property type="entry name" value="N-terminal domain of ligase-like"/>
    <property type="match status" value="1"/>
</dbReference>
<dbReference type="EMBL" id="MSFK01000008">
    <property type="protein sequence ID" value="PWY91671.1"/>
    <property type="molecule type" value="Genomic_DNA"/>
</dbReference>
<proteinExistence type="predicted"/>
<feature type="transmembrane region" description="Helical" evidence="4">
    <location>
        <begin position="1317"/>
        <end position="1343"/>
    </location>
</feature>
<keyword evidence="2" id="KW-0597">Phosphoprotein</keyword>
<organism evidence="6 7">
    <name type="scientific">Aspergillus sclerotioniger CBS 115572</name>
    <dbReference type="NCBI Taxonomy" id="1450535"/>
    <lineage>
        <taxon>Eukaryota</taxon>
        <taxon>Fungi</taxon>
        <taxon>Dikarya</taxon>
        <taxon>Ascomycota</taxon>
        <taxon>Pezizomycotina</taxon>
        <taxon>Eurotiomycetes</taxon>
        <taxon>Eurotiomycetidae</taxon>
        <taxon>Eurotiales</taxon>
        <taxon>Aspergillaceae</taxon>
        <taxon>Aspergillus</taxon>
        <taxon>Aspergillus subgen. Circumdati</taxon>
    </lineage>
</organism>